<dbReference type="RefSeq" id="WP_095543272.1">
    <property type="nucleotide sequence ID" value="NZ_NSJC01000021.1"/>
</dbReference>
<dbReference type="InterPro" id="IPR018490">
    <property type="entry name" value="cNMP-bd_dom_sf"/>
</dbReference>
<dbReference type="GeneID" id="93875272"/>
<accession>A0A2A2A7C7</accession>
<organism evidence="3 7">
    <name type="scientific">Vandammella animalimorsus</name>
    <dbReference type="NCBI Taxonomy" id="2029117"/>
    <lineage>
        <taxon>Bacteria</taxon>
        <taxon>Pseudomonadati</taxon>
        <taxon>Pseudomonadota</taxon>
        <taxon>Betaproteobacteria</taxon>
        <taxon>Burkholderiales</taxon>
        <taxon>Comamonadaceae</taxon>
        <taxon>Vandammella</taxon>
    </lineage>
</organism>
<proteinExistence type="predicted"/>
<dbReference type="AlphaFoldDB" id="A0A2A2AQ53"/>
<dbReference type="Pfam" id="PF00027">
    <property type="entry name" value="cNMP_binding"/>
    <property type="match status" value="1"/>
</dbReference>
<dbReference type="PANTHER" id="PTHR24567:SF26">
    <property type="entry name" value="REGULATORY PROTEIN YEIL"/>
    <property type="match status" value="1"/>
</dbReference>
<protein>
    <submittedName>
        <fullName evidence="3">Crp/Fnr family transcriptional regulator</fullName>
    </submittedName>
</protein>
<dbReference type="CDD" id="cd00038">
    <property type="entry name" value="CAP_ED"/>
    <property type="match status" value="1"/>
</dbReference>
<evidence type="ECO:0000313" key="2">
    <source>
        <dbReference type="EMBL" id="PAT33179.1"/>
    </source>
</evidence>
<dbReference type="EMBL" id="NSJF01000009">
    <property type="protein sequence ID" value="PAT33179.1"/>
    <property type="molecule type" value="Genomic_DNA"/>
</dbReference>
<name>A0A2A2AQ53_9BURK</name>
<dbReference type="Proteomes" id="UP000218644">
    <property type="component" value="Unassembled WGS sequence"/>
</dbReference>
<evidence type="ECO:0000313" key="4">
    <source>
        <dbReference type="EMBL" id="PAX15521.1"/>
    </source>
</evidence>
<evidence type="ECO:0000313" key="7">
    <source>
        <dbReference type="Proteomes" id="UP000218644"/>
    </source>
</evidence>
<comment type="caution">
    <text evidence="3">The sequence shown here is derived from an EMBL/GenBank/DDBJ whole genome shotgun (WGS) entry which is preliminary data.</text>
</comment>
<dbReference type="Proteomes" id="UP000217999">
    <property type="component" value="Unassembled WGS sequence"/>
</dbReference>
<evidence type="ECO:0000313" key="3">
    <source>
        <dbReference type="EMBL" id="PAT39759.1"/>
    </source>
</evidence>
<sequence length="156" mass="17321">MSNMRLADLAAAFAAPLDPEAIGKPLAANHWELLAGFLTPTNLMEGETLFQRYRDERSLYFLESGRVTIHYENEKGTLRVALVSSGTVFGEASFLGNMPRQASAQVATAGRAWQLSRLKFTELYQRHPSVALDVVQLASATLARRSRDARRRRAIA</sequence>
<dbReference type="PROSITE" id="PS50042">
    <property type="entry name" value="CNMP_BINDING_3"/>
    <property type="match status" value="1"/>
</dbReference>
<accession>A0A2A2T2V6</accession>
<dbReference type="GO" id="GO:0005829">
    <property type="term" value="C:cytosol"/>
    <property type="evidence" value="ECO:0007669"/>
    <property type="project" value="TreeGrafter"/>
</dbReference>
<reference evidence="5 6" key="1">
    <citation type="submission" date="2017-08" db="EMBL/GenBank/DDBJ databases">
        <title>WGS of Clinical strains of the CDC Group NO-1 linked to zoonotic infections in humans.</title>
        <authorList>
            <person name="Bernier A.-M."/>
            <person name="Bernard K."/>
        </authorList>
    </citation>
    <scope>NUCLEOTIDE SEQUENCE [LARGE SCALE GENOMIC DNA]</scope>
    <source>
        <strain evidence="2 6">NML03-0146</strain>
        <strain evidence="3 7">NML79-0751</strain>
        <strain evidence="4 5">NML91-0035</strain>
    </source>
</reference>
<accession>A0A2A2AQ53</accession>
<dbReference type="EMBL" id="NSJD01000013">
    <property type="protein sequence ID" value="PAT39759.1"/>
    <property type="molecule type" value="Genomic_DNA"/>
</dbReference>
<dbReference type="InterPro" id="IPR050397">
    <property type="entry name" value="Env_Response_Regulators"/>
</dbReference>
<evidence type="ECO:0000313" key="5">
    <source>
        <dbReference type="Proteomes" id="UP000217780"/>
    </source>
</evidence>
<dbReference type="GO" id="GO:0003700">
    <property type="term" value="F:DNA-binding transcription factor activity"/>
    <property type="evidence" value="ECO:0007669"/>
    <property type="project" value="TreeGrafter"/>
</dbReference>
<dbReference type="InterPro" id="IPR014710">
    <property type="entry name" value="RmlC-like_jellyroll"/>
</dbReference>
<dbReference type="EMBL" id="NTBI01000016">
    <property type="protein sequence ID" value="PAX15521.1"/>
    <property type="molecule type" value="Genomic_DNA"/>
</dbReference>
<evidence type="ECO:0000313" key="6">
    <source>
        <dbReference type="Proteomes" id="UP000217999"/>
    </source>
</evidence>
<dbReference type="PANTHER" id="PTHR24567">
    <property type="entry name" value="CRP FAMILY TRANSCRIPTIONAL REGULATORY PROTEIN"/>
    <property type="match status" value="1"/>
</dbReference>
<dbReference type="Gene3D" id="2.60.120.10">
    <property type="entry name" value="Jelly Rolls"/>
    <property type="match status" value="1"/>
</dbReference>
<gene>
    <name evidence="2" type="ORF">CK620_13235</name>
    <name evidence="3" type="ORF">CK623_08745</name>
    <name evidence="4" type="ORF">CLI92_13540</name>
</gene>
<dbReference type="SMART" id="SM00100">
    <property type="entry name" value="cNMP"/>
    <property type="match status" value="1"/>
</dbReference>
<dbReference type="Proteomes" id="UP000217780">
    <property type="component" value="Unassembled WGS sequence"/>
</dbReference>
<evidence type="ECO:0000259" key="1">
    <source>
        <dbReference type="PROSITE" id="PS50042"/>
    </source>
</evidence>
<dbReference type="InterPro" id="IPR000595">
    <property type="entry name" value="cNMP-bd_dom"/>
</dbReference>
<dbReference type="SUPFAM" id="SSF51206">
    <property type="entry name" value="cAMP-binding domain-like"/>
    <property type="match status" value="1"/>
</dbReference>
<feature type="domain" description="Cyclic nucleotide-binding" evidence="1">
    <location>
        <begin position="22"/>
        <end position="123"/>
    </location>
</feature>